<dbReference type="Pfam" id="PF00072">
    <property type="entry name" value="Response_reg"/>
    <property type="match status" value="1"/>
</dbReference>
<dbReference type="InterPro" id="IPR001789">
    <property type="entry name" value="Sig_transdc_resp-reg_receiver"/>
</dbReference>
<feature type="domain" description="HTH LytTR-type" evidence="3">
    <location>
        <begin position="147"/>
        <end position="249"/>
    </location>
</feature>
<dbReference type="Pfam" id="PF04397">
    <property type="entry name" value="LytTR"/>
    <property type="match status" value="1"/>
</dbReference>
<protein>
    <submittedName>
        <fullName evidence="4">Response regulator transcription factor</fullName>
    </submittedName>
</protein>
<dbReference type="Gene3D" id="3.40.50.2300">
    <property type="match status" value="1"/>
</dbReference>
<evidence type="ECO:0000256" key="1">
    <source>
        <dbReference type="PROSITE-ProRule" id="PRU00169"/>
    </source>
</evidence>
<name>A0A504JCY5_9FLAO</name>
<evidence type="ECO:0000313" key="5">
    <source>
        <dbReference type="Proteomes" id="UP000315540"/>
    </source>
</evidence>
<dbReference type="SUPFAM" id="SSF52172">
    <property type="entry name" value="CheY-like"/>
    <property type="match status" value="1"/>
</dbReference>
<dbReference type="Gene3D" id="2.40.50.1020">
    <property type="entry name" value="LytTr DNA-binding domain"/>
    <property type="match status" value="1"/>
</dbReference>
<keyword evidence="1" id="KW-0597">Phosphoprotein</keyword>
<dbReference type="RefSeq" id="WP_140588505.1">
    <property type="nucleotide sequence ID" value="NZ_VFWZ01000001.1"/>
</dbReference>
<dbReference type="SMART" id="SM00448">
    <property type="entry name" value="REC"/>
    <property type="match status" value="1"/>
</dbReference>
<dbReference type="InterPro" id="IPR007492">
    <property type="entry name" value="LytTR_DNA-bd_dom"/>
</dbReference>
<dbReference type="PANTHER" id="PTHR37299:SF1">
    <property type="entry name" value="STAGE 0 SPORULATION PROTEIN A HOMOLOG"/>
    <property type="match status" value="1"/>
</dbReference>
<dbReference type="AlphaFoldDB" id="A0A504JCY5"/>
<reference evidence="4 5" key="1">
    <citation type="submission" date="2019-06" db="EMBL/GenBank/DDBJ databases">
        <authorList>
            <person name="Meng X."/>
        </authorList>
    </citation>
    <scope>NUCLEOTIDE SEQUENCE [LARGE SCALE GENOMIC DNA]</scope>
    <source>
        <strain evidence="4 5">M625</strain>
    </source>
</reference>
<dbReference type="InterPro" id="IPR011006">
    <property type="entry name" value="CheY-like_superfamily"/>
</dbReference>
<comment type="caution">
    <text evidence="4">The sequence shown here is derived from an EMBL/GenBank/DDBJ whole genome shotgun (WGS) entry which is preliminary data.</text>
</comment>
<organism evidence="4 5">
    <name type="scientific">Aquimarina algicola</name>
    <dbReference type="NCBI Taxonomy" id="2589995"/>
    <lineage>
        <taxon>Bacteria</taxon>
        <taxon>Pseudomonadati</taxon>
        <taxon>Bacteroidota</taxon>
        <taxon>Flavobacteriia</taxon>
        <taxon>Flavobacteriales</taxon>
        <taxon>Flavobacteriaceae</taxon>
        <taxon>Aquimarina</taxon>
    </lineage>
</organism>
<dbReference type="PROSITE" id="PS50110">
    <property type="entry name" value="RESPONSE_REGULATORY"/>
    <property type="match status" value="1"/>
</dbReference>
<evidence type="ECO:0000259" key="3">
    <source>
        <dbReference type="PROSITE" id="PS50930"/>
    </source>
</evidence>
<gene>
    <name evidence="4" type="ORF">FHK87_00495</name>
</gene>
<sequence length="251" mass="29042">MSKISCFIVEDDPQALSYASAIITKYTAIDIHIIGNSDSIHEAAEQIKRLEPDFIILDVFLTDGNAFEFLSLFDEINFKIIFTTSYAKYAIEAFKFSALDYILKPYEQNELIVALEKVKEDIHKENYQHQLQTLLHNFANQEEPKKIVLKTADTVHIVNIKDILYAKSDNNYTIFVLNNSKEILVSKPLKSFDEKLTNHKFLRIHQSFLINLYYISSFNKREDKVILAQSHAIPVSQSKKKILIEYINTIS</sequence>
<evidence type="ECO:0000259" key="2">
    <source>
        <dbReference type="PROSITE" id="PS50110"/>
    </source>
</evidence>
<accession>A0A504JCY5</accession>
<dbReference type="SMART" id="SM00850">
    <property type="entry name" value="LytTR"/>
    <property type="match status" value="1"/>
</dbReference>
<dbReference type="PROSITE" id="PS50930">
    <property type="entry name" value="HTH_LYTTR"/>
    <property type="match status" value="1"/>
</dbReference>
<dbReference type="OrthoDB" id="2168082at2"/>
<dbReference type="EMBL" id="VFWZ01000001">
    <property type="protein sequence ID" value="TPN88727.1"/>
    <property type="molecule type" value="Genomic_DNA"/>
</dbReference>
<evidence type="ECO:0000313" key="4">
    <source>
        <dbReference type="EMBL" id="TPN88727.1"/>
    </source>
</evidence>
<dbReference type="InterPro" id="IPR046947">
    <property type="entry name" value="LytR-like"/>
</dbReference>
<feature type="modified residue" description="4-aspartylphosphate" evidence="1">
    <location>
        <position position="58"/>
    </location>
</feature>
<dbReference type="GO" id="GO:0003677">
    <property type="term" value="F:DNA binding"/>
    <property type="evidence" value="ECO:0007669"/>
    <property type="project" value="InterPro"/>
</dbReference>
<dbReference type="PANTHER" id="PTHR37299">
    <property type="entry name" value="TRANSCRIPTIONAL REGULATOR-RELATED"/>
    <property type="match status" value="1"/>
</dbReference>
<keyword evidence="5" id="KW-1185">Reference proteome</keyword>
<feature type="domain" description="Response regulatory" evidence="2">
    <location>
        <begin position="5"/>
        <end position="119"/>
    </location>
</feature>
<dbReference type="Proteomes" id="UP000315540">
    <property type="component" value="Unassembled WGS sequence"/>
</dbReference>
<proteinExistence type="predicted"/>
<dbReference type="GO" id="GO:0000156">
    <property type="term" value="F:phosphorelay response regulator activity"/>
    <property type="evidence" value="ECO:0007669"/>
    <property type="project" value="InterPro"/>
</dbReference>